<dbReference type="SUPFAM" id="SSF81296">
    <property type="entry name" value="E set domains"/>
    <property type="match status" value="1"/>
</dbReference>
<evidence type="ECO:0000256" key="1">
    <source>
        <dbReference type="ARBA" id="ARBA00000826"/>
    </source>
</evidence>
<organism evidence="12 13">
    <name type="scientific">Paenibacillus turicensis</name>
    <dbReference type="NCBI Taxonomy" id="160487"/>
    <lineage>
        <taxon>Bacteria</taxon>
        <taxon>Bacillati</taxon>
        <taxon>Bacillota</taxon>
        <taxon>Bacilli</taxon>
        <taxon>Bacillales</taxon>
        <taxon>Paenibacillaceae</taxon>
        <taxon>Paenibacillus</taxon>
    </lineage>
</organism>
<dbReference type="InterPro" id="IPR044143">
    <property type="entry name" value="GlgB_N_E_set_prok"/>
</dbReference>
<dbReference type="InterPro" id="IPR004193">
    <property type="entry name" value="Glyco_hydro_13_N"/>
</dbReference>
<dbReference type="InterPro" id="IPR006407">
    <property type="entry name" value="GlgB"/>
</dbReference>
<keyword evidence="9 10" id="KW-0119">Carbohydrate metabolism</keyword>
<dbReference type="SUPFAM" id="SSF51011">
    <property type="entry name" value="Glycosyl hydrolase domain"/>
    <property type="match status" value="1"/>
</dbReference>
<comment type="similarity">
    <text evidence="4 10">Belongs to the glycosyl hydrolase 13 family. GlgB subfamily.</text>
</comment>
<dbReference type="GO" id="GO:0003844">
    <property type="term" value="F:1,4-alpha-glucan branching enzyme activity"/>
    <property type="evidence" value="ECO:0007669"/>
    <property type="project" value="UniProtKB-EC"/>
</dbReference>
<protein>
    <recommendedName>
        <fullName evidence="10">1,4-alpha-glucan branching enzyme GlgB</fullName>
        <ecNumber evidence="10">2.4.1.18</ecNumber>
    </recommendedName>
    <alternativeName>
        <fullName evidence="10">1,4-alpha-D-glucan:1,4-alpha-D-glucan 6-glucosyl-transferase</fullName>
    </alternativeName>
    <alternativeName>
        <fullName evidence="10">Alpha-(1-&gt;4)-glucan branching enzyme</fullName>
    </alternativeName>
    <alternativeName>
        <fullName evidence="10">Glycogen branching enzyme</fullName>
        <shortName evidence="10">BE</shortName>
    </alternativeName>
</protein>
<dbReference type="CDD" id="cd11322">
    <property type="entry name" value="AmyAc_Glg_BE"/>
    <property type="match status" value="1"/>
</dbReference>
<dbReference type="InterPro" id="IPR013780">
    <property type="entry name" value="Glyco_hydro_b"/>
</dbReference>
<evidence type="ECO:0000256" key="6">
    <source>
        <dbReference type="ARBA" id="ARBA00022676"/>
    </source>
</evidence>
<dbReference type="EMBL" id="JAGGKG010000002">
    <property type="protein sequence ID" value="MBP1903908.1"/>
    <property type="molecule type" value="Genomic_DNA"/>
</dbReference>
<dbReference type="SMART" id="SM00642">
    <property type="entry name" value="Aamy"/>
    <property type="match status" value="1"/>
</dbReference>
<dbReference type="RefSeq" id="WP_210087605.1">
    <property type="nucleotide sequence ID" value="NZ_JAGGKG010000002.1"/>
</dbReference>
<keyword evidence="7 10" id="KW-0808">Transferase</keyword>
<evidence type="ECO:0000256" key="4">
    <source>
        <dbReference type="ARBA" id="ARBA00009000"/>
    </source>
</evidence>
<dbReference type="InterPro" id="IPR006048">
    <property type="entry name" value="A-amylase/branching_C"/>
</dbReference>
<name>A0ABS4FMU6_9BACL</name>
<dbReference type="InterPro" id="IPR014756">
    <property type="entry name" value="Ig_E-set"/>
</dbReference>
<dbReference type="Pfam" id="PF02806">
    <property type="entry name" value="Alpha-amylase_C"/>
    <property type="match status" value="1"/>
</dbReference>
<evidence type="ECO:0000313" key="12">
    <source>
        <dbReference type="EMBL" id="MBP1903908.1"/>
    </source>
</evidence>
<evidence type="ECO:0000256" key="7">
    <source>
        <dbReference type="ARBA" id="ARBA00022679"/>
    </source>
</evidence>
<dbReference type="NCBIfam" id="TIGR01515">
    <property type="entry name" value="branching_enzym"/>
    <property type="match status" value="1"/>
</dbReference>
<keyword evidence="5 10" id="KW-0321">Glycogen metabolism</keyword>
<evidence type="ECO:0000313" key="13">
    <source>
        <dbReference type="Proteomes" id="UP001519272"/>
    </source>
</evidence>
<evidence type="ECO:0000256" key="3">
    <source>
        <dbReference type="ARBA" id="ARBA00004964"/>
    </source>
</evidence>
<evidence type="ECO:0000256" key="9">
    <source>
        <dbReference type="ARBA" id="ARBA00023277"/>
    </source>
</evidence>
<comment type="pathway">
    <text evidence="3 10">Glycan biosynthesis; glycogen biosynthesis.</text>
</comment>
<dbReference type="Pfam" id="PF00128">
    <property type="entry name" value="Alpha-amylase"/>
    <property type="match status" value="2"/>
</dbReference>
<feature type="domain" description="Glycosyl hydrolase family 13 catalytic" evidence="11">
    <location>
        <begin position="167"/>
        <end position="515"/>
    </location>
</feature>
<gene>
    <name evidence="10" type="primary">glgB</name>
    <name evidence="12" type="ORF">J2Z32_000525</name>
</gene>
<feature type="active site" description="Nucleophile" evidence="10">
    <location>
        <position position="311"/>
    </location>
</feature>
<dbReference type="InterPro" id="IPR013783">
    <property type="entry name" value="Ig-like_fold"/>
</dbReference>
<evidence type="ECO:0000256" key="2">
    <source>
        <dbReference type="ARBA" id="ARBA00002953"/>
    </source>
</evidence>
<dbReference type="PIRSF" id="PIRSF000463">
    <property type="entry name" value="GlgB"/>
    <property type="match status" value="1"/>
</dbReference>
<sequence>MSNKDKAKIISASDIKLFHQGTLYLCYRSFGAHFSIENGESGVRFTVWAPHAKQVGLAADFNHWSGDNDVLYKIPDSGIWSRFFPGITEGIFYKYDIIGAEGKRSLKADPFAFYAEVRPATASIVYELAGYRWQDQAWRRKARIPYQKPLHVYELHAGTWRQTSAGELYSYRQLAKELIPYIKKMGYTHIELMPLTEHPYDGSWGYQTTGYFAPTSRYGTPKDLMYFVDQCHNHDIGVILDWVPSHFTKDEHGLRQFDGTALYEYSDPLKAEKPGWGTLSFDFSKPEVVSFLISNALYWLNYYHFDGLRVDAVTSMLRLDFEKKSDEFEPNEDGELENKEAIAFLQKLNEAVRSHCPHAMMIAEESSAWEGVTAPVAQGGLGFHYKWNMGWMNDTLKYIETPFEERALQHQLLTFPICYAYSANYILPFSHDEVVHGKKSLLNKMPGEYEQKFAGLRVLLGYLMTFPGKKLLFMGAEFGQFIEWREDGELDWFLQEQYEMHNKMALYNQALNQFYLAERALWEVDHSFDGYQWINPHDDTQSVICYMRKGKKEKDKVLIVINFLPVERLNYRVGVTMQGQYELVFNSDDVNFGGKGNTINTQLKSELVAWHEQKQSIVMDIPALSITIWKRNTEKSRRGKG</sequence>
<dbReference type="EC" id="2.4.1.18" evidence="10"/>
<comment type="catalytic activity">
    <reaction evidence="1 10">
        <text>Transfers a segment of a (1-&gt;4)-alpha-D-glucan chain to a primary hydroxy group in a similar glucan chain.</text>
        <dbReference type="EC" id="2.4.1.18"/>
    </reaction>
</comment>
<dbReference type="NCBIfam" id="NF003811">
    <property type="entry name" value="PRK05402.1"/>
    <property type="match status" value="1"/>
</dbReference>
<comment type="caution">
    <text evidence="12">The sequence shown here is derived from an EMBL/GenBank/DDBJ whole genome shotgun (WGS) entry which is preliminary data.</text>
</comment>
<dbReference type="Gene3D" id="3.20.20.80">
    <property type="entry name" value="Glycosidases"/>
    <property type="match status" value="1"/>
</dbReference>
<dbReference type="CDD" id="cd02855">
    <property type="entry name" value="E_set_GBE_prok_N"/>
    <property type="match status" value="1"/>
</dbReference>
<dbReference type="SUPFAM" id="SSF51445">
    <property type="entry name" value="(Trans)glycosidases"/>
    <property type="match status" value="1"/>
</dbReference>
<dbReference type="Pfam" id="PF02922">
    <property type="entry name" value="CBM_48"/>
    <property type="match status" value="1"/>
</dbReference>
<proteinExistence type="inferred from homology"/>
<keyword evidence="6 10" id="KW-0328">Glycosyltransferase</keyword>
<evidence type="ECO:0000256" key="8">
    <source>
        <dbReference type="ARBA" id="ARBA00023056"/>
    </source>
</evidence>
<dbReference type="InterPro" id="IPR017853">
    <property type="entry name" value="GH"/>
</dbReference>
<dbReference type="PANTHER" id="PTHR43651:SF3">
    <property type="entry name" value="1,4-ALPHA-GLUCAN-BRANCHING ENZYME"/>
    <property type="match status" value="1"/>
</dbReference>
<keyword evidence="13" id="KW-1185">Reference proteome</keyword>
<dbReference type="Gene3D" id="2.60.40.10">
    <property type="entry name" value="Immunoglobulins"/>
    <property type="match status" value="1"/>
</dbReference>
<comment type="function">
    <text evidence="2 10">Catalyzes the formation of the alpha-1,6-glucosidic linkages in glycogen by scission of a 1,4-alpha-linked oligosaccharide from growing alpha-1,4-glucan chains and the subsequent attachment of the oligosaccharide to the alpha-1,6 position.</text>
</comment>
<dbReference type="Proteomes" id="UP001519272">
    <property type="component" value="Unassembled WGS sequence"/>
</dbReference>
<evidence type="ECO:0000256" key="5">
    <source>
        <dbReference type="ARBA" id="ARBA00022600"/>
    </source>
</evidence>
<dbReference type="PANTHER" id="PTHR43651">
    <property type="entry name" value="1,4-ALPHA-GLUCAN-BRANCHING ENZYME"/>
    <property type="match status" value="1"/>
</dbReference>
<feature type="active site" description="Proton donor" evidence="10">
    <location>
        <position position="364"/>
    </location>
</feature>
<accession>A0ABS4FMU6</accession>
<dbReference type="NCBIfam" id="NF008967">
    <property type="entry name" value="PRK12313.1"/>
    <property type="match status" value="1"/>
</dbReference>
<keyword evidence="8 10" id="KW-0320">Glycogen biosynthesis</keyword>
<comment type="subunit">
    <text evidence="10">Monomer.</text>
</comment>
<evidence type="ECO:0000256" key="10">
    <source>
        <dbReference type="HAMAP-Rule" id="MF_00685"/>
    </source>
</evidence>
<dbReference type="InterPro" id="IPR037439">
    <property type="entry name" value="Branching_enzy"/>
</dbReference>
<dbReference type="Gene3D" id="2.60.40.1180">
    <property type="entry name" value="Golgi alpha-mannosidase II"/>
    <property type="match status" value="1"/>
</dbReference>
<evidence type="ECO:0000259" key="11">
    <source>
        <dbReference type="SMART" id="SM00642"/>
    </source>
</evidence>
<reference evidence="12 13" key="1">
    <citation type="submission" date="2021-03" db="EMBL/GenBank/DDBJ databases">
        <title>Genomic Encyclopedia of Type Strains, Phase IV (KMG-IV): sequencing the most valuable type-strain genomes for metagenomic binning, comparative biology and taxonomic classification.</title>
        <authorList>
            <person name="Goeker M."/>
        </authorList>
    </citation>
    <scope>NUCLEOTIDE SEQUENCE [LARGE SCALE GENOMIC DNA]</scope>
    <source>
        <strain evidence="12 13">DSM 14349</strain>
    </source>
</reference>
<dbReference type="InterPro" id="IPR006047">
    <property type="entry name" value="GH13_cat_dom"/>
</dbReference>
<dbReference type="HAMAP" id="MF_00685">
    <property type="entry name" value="GlgB"/>
    <property type="match status" value="1"/>
</dbReference>